<keyword evidence="9" id="KW-1185">Reference proteome</keyword>
<evidence type="ECO:0000256" key="4">
    <source>
        <dbReference type="ARBA" id="ARBA00023136"/>
    </source>
</evidence>
<dbReference type="PANTHER" id="PTHR30026:SF20">
    <property type="entry name" value="OUTER MEMBRANE PROTEIN TOLC"/>
    <property type="match status" value="1"/>
</dbReference>
<evidence type="ECO:0000256" key="3">
    <source>
        <dbReference type="ARBA" id="ARBA00022692"/>
    </source>
</evidence>
<dbReference type="RefSeq" id="WP_038049371.1">
    <property type="nucleotide sequence ID" value="NZ_JMFG01000020.1"/>
</dbReference>
<accession>A0A062XVX2</accession>
<keyword evidence="4" id="KW-0472">Membrane</keyword>
<evidence type="ECO:0000256" key="6">
    <source>
        <dbReference type="SAM" id="Coils"/>
    </source>
</evidence>
<organism evidence="8 9">
    <name type="scientific">Thermoanaerobaculum aquaticum</name>
    <dbReference type="NCBI Taxonomy" id="1312852"/>
    <lineage>
        <taxon>Bacteria</taxon>
        <taxon>Pseudomonadati</taxon>
        <taxon>Acidobacteriota</taxon>
        <taxon>Thermoanaerobaculia</taxon>
        <taxon>Thermoanaerobaculales</taxon>
        <taxon>Thermoanaerobaculaceae</taxon>
        <taxon>Thermoanaerobaculum</taxon>
    </lineage>
</organism>
<dbReference type="GO" id="GO:0015288">
    <property type="term" value="F:porin activity"/>
    <property type="evidence" value="ECO:0007669"/>
    <property type="project" value="TreeGrafter"/>
</dbReference>
<dbReference type="AlphaFoldDB" id="A0A062XVX2"/>
<dbReference type="OrthoDB" id="118040at2"/>
<feature type="signal peptide" evidence="7">
    <location>
        <begin position="1"/>
        <end position="23"/>
    </location>
</feature>
<dbReference type="GO" id="GO:0009279">
    <property type="term" value="C:cell outer membrane"/>
    <property type="evidence" value="ECO:0007669"/>
    <property type="project" value="UniProtKB-SubCell"/>
</dbReference>
<comment type="subcellular location">
    <subcellularLocation>
        <location evidence="1">Cell outer membrane</location>
    </subcellularLocation>
</comment>
<keyword evidence="2" id="KW-1134">Transmembrane beta strand</keyword>
<evidence type="ECO:0000256" key="1">
    <source>
        <dbReference type="ARBA" id="ARBA00004442"/>
    </source>
</evidence>
<name>A0A062XVX2_9BACT</name>
<dbReference type="PANTHER" id="PTHR30026">
    <property type="entry name" value="OUTER MEMBRANE PROTEIN TOLC"/>
    <property type="match status" value="1"/>
</dbReference>
<dbReference type="Gene3D" id="1.20.1600.10">
    <property type="entry name" value="Outer membrane efflux proteins (OEP)"/>
    <property type="match status" value="1"/>
</dbReference>
<keyword evidence="6" id="KW-0175">Coiled coil</keyword>
<dbReference type="STRING" id="1312852.EG19_04905"/>
<feature type="coiled-coil region" evidence="6">
    <location>
        <begin position="100"/>
        <end position="134"/>
    </location>
</feature>
<evidence type="ECO:0000256" key="2">
    <source>
        <dbReference type="ARBA" id="ARBA00022452"/>
    </source>
</evidence>
<evidence type="ECO:0008006" key="10">
    <source>
        <dbReference type="Google" id="ProtNLM"/>
    </source>
</evidence>
<protein>
    <recommendedName>
        <fullName evidence="10">TolC family protein</fullName>
    </recommendedName>
</protein>
<keyword evidence="7" id="KW-0732">Signal</keyword>
<evidence type="ECO:0000256" key="7">
    <source>
        <dbReference type="SAM" id="SignalP"/>
    </source>
</evidence>
<keyword evidence="3" id="KW-0812">Transmembrane</keyword>
<dbReference type="SUPFAM" id="SSF56954">
    <property type="entry name" value="Outer membrane efflux proteins (OEP)"/>
    <property type="match status" value="1"/>
</dbReference>
<comment type="caution">
    <text evidence="8">The sequence shown here is derived from an EMBL/GenBank/DDBJ whole genome shotgun (WGS) entry which is preliminary data.</text>
</comment>
<feature type="chain" id="PRO_5001616762" description="TolC family protein" evidence="7">
    <location>
        <begin position="24"/>
        <end position="650"/>
    </location>
</feature>
<proteinExistence type="predicted"/>
<dbReference type="EMBL" id="JMFG01000020">
    <property type="protein sequence ID" value="KDA53544.1"/>
    <property type="molecule type" value="Genomic_DNA"/>
</dbReference>
<dbReference type="GO" id="GO:1990281">
    <property type="term" value="C:efflux pump complex"/>
    <property type="evidence" value="ECO:0007669"/>
    <property type="project" value="TreeGrafter"/>
</dbReference>
<evidence type="ECO:0000313" key="9">
    <source>
        <dbReference type="Proteomes" id="UP000027284"/>
    </source>
</evidence>
<dbReference type="InterPro" id="IPR051906">
    <property type="entry name" value="TolC-like"/>
</dbReference>
<dbReference type="GO" id="GO:0015562">
    <property type="term" value="F:efflux transmembrane transporter activity"/>
    <property type="evidence" value="ECO:0007669"/>
    <property type="project" value="InterPro"/>
</dbReference>
<gene>
    <name evidence="8" type="ORF">EG19_04905</name>
</gene>
<sequence>MRKGKAVAMAVCGLLGLGSTAWSQGRGVEAPSFPPLQKRELTLSEALKLTLAHEPNLALSREDVKAKEGLSLQAAGAFDLTLIGNVSYEFTQRPLSAAEKLDQKKKRDEIRDEIAKAEAKMAQYDQMIQQLLQARSDLQSGLIPAGVSFLDPQLQAQWEAMLVLYRNASPAQQAQIRQDIINWIESRLGELTIARNEELATAVGGRQELRQLGPVAEVEQTQRGTIDLQLSKHYRTGLTLTPFMNLSGESLRYQGKPKSDKFGGPGREDTYNATLGFSVNIPLGRGKGVESAGAAEQSSLIDWEASRKTLAFTASQSVLATVFAYLDLYRAQETVAVYGRSSELQGRLLELVQALAEADEIPRAEISRMQARQAEVTSQLQAAKSSLAQAQVALATAMGVSIAEPSSLPQAVEGFPPPPSPSDLAAVSAEALAEMGASRRLDVAAARDLERSGRVLWRAAVIDLAAKKDLDFKISYAGLSDAGGNMGHNLGRALFGNWAGPSASLSFAYEKPLANLTQRGQLEQRQALWAQRQISAADAERRVRLDVLQTRITLEQLLTQLEAAKVSAQAARQAFENELEKFRFGRSTLIDTILTEQRAVEADLTVIQAQFAVAQTLAKLRFDTGTLVEETPEGEYLVVGDLWALPRTQR</sequence>
<evidence type="ECO:0000256" key="5">
    <source>
        <dbReference type="ARBA" id="ARBA00023237"/>
    </source>
</evidence>
<reference evidence="8 9" key="1">
    <citation type="submission" date="2014-04" db="EMBL/GenBank/DDBJ databases">
        <title>The Genome Sequence of Thermoanaerobaculum aquaticum MP-01, The First Cultivated Group 23 Acidobacterium.</title>
        <authorList>
            <person name="Stamps B.W."/>
            <person name="Losey N.A."/>
            <person name="Lawson P.A."/>
            <person name="Stevenson B.S."/>
        </authorList>
    </citation>
    <scope>NUCLEOTIDE SEQUENCE [LARGE SCALE GENOMIC DNA]</scope>
    <source>
        <strain evidence="8 9">MP-01</strain>
    </source>
</reference>
<evidence type="ECO:0000313" key="8">
    <source>
        <dbReference type="EMBL" id="KDA53544.1"/>
    </source>
</evidence>
<dbReference type="Proteomes" id="UP000027284">
    <property type="component" value="Unassembled WGS sequence"/>
</dbReference>
<keyword evidence="5" id="KW-0998">Cell outer membrane</keyword>